<name>A0A7W3X1K7_9ACTN</name>
<feature type="region of interest" description="Disordered" evidence="1">
    <location>
        <begin position="44"/>
        <end position="69"/>
    </location>
</feature>
<sequence length="316" mass="35206">RELLRRSIHRGTRTLLEPLGPPDTLGVLHGPDGQRHLLELVIPLTRQRRPAPPPTDPRRAVRTPHTGHHLPGSNWLSIALPGPADLHNATLTELAPLLEQLATEVDRWFWLRYTTPALGPHLRLRFHGHPDTLATHVQPQLAAAIDQLRRRGLRSGLHLEPYTQEIERYGGPQAITAVEHLFCTDSHFALRALTHTEDERLLIAAASAADIATTLAPDQPHRALNPGRLTPAQRRHRDTLRPATRHGAKALLPRDLAAAHEQRHKALITYRDTLPPQAAALVASDVIHMHANRLLAIDPGYERIARTLAADLLHRP</sequence>
<evidence type="ECO:0000313" key="4">
    <source>
        <dbReference type="Proteomes" id="UP000517765"/>
    </source>
</evidence>
<feature type="domain" description="Thiopeptide-type bacteriocin biosynthesis" evidence="2">
    <location>
        <begin position="75"/>
        <end position="310"/>
    </location>
</feature>
<gene>
    <name evidence="3" type="ORF">H3147_27305</name>
</gene>
<dbReference type="EMBL" id="JABJXA010000380">
    <property type="protein sequence ID" value="MBB1262474.1"/>
    <property type="molecule type" value="Genomic_DNA"/>
</dbReference>
<proteinExistence type="predicted"/>
<evidence type="ECO:0000259" key="2">
    <source>
        <dbReference type="Pfam" id="PF14028"/>
    </source>
</evidence>
<protein>
    <submittedName>
        <fullName evidence="3">Lantibiotic dehydratase</fullName>
    </submittedName>
</protein>
<organism evidence="3 4">
    <name type="scientific">Streptomyces alkaliterrae</name>
    <dbReference type="NCBI Taxonomy" id="2213162"/>
    <lineage>
        <taxon>Bacteria</taxon>
        <taxon>Bacillati</taxon>
        <taxon>Actinomycetota</taxon>
        <taxon>Actinomycetes</taxon>
        <taxon>Kitasatosporales</taxon>
        <taxon>Streptomycetaceae</taxon>
        <taxon>Streptomyces</taxon>
    </lineage>
</organism>
<dbReference type="AlphaFoldDB" id="A0A7W3X1K7"/>
<feature type="non-terminal residue" evidence="3">
    <location>
        <position position="1"/>
    </location>
</feature>
<dbReference type="Proteomes" id="UP000517765">
    <property type="component" value="Unassembled WGS sequence"/>
</dbReference>
<accession>A0A7W3X1K7</accession>
<dbReference type="NCBIfam" id="TIGR03891">
    <property type="entry name" value="thiopep_ocin"/>
    <property type="match status" value="1"/>
</dbReference>
<evidence type="ECO:0000313" key="3">
    <source>
        <dbReference type="EMBL" id="MBB1262474.1"/>
    </source>
</evidence>
<comment type="caution">
    <text evidence="3">The sequence shown here is derived from an EMBL/GenBank/DDBJ whole genome shotgun (WGS) entry which is preliminary data.</text>
</comment>
<dbReference type="InterPro" id="IPR023809">
    <property type="entry name" value="Thiopep_bacteriocin_synth_dom"/>
</dbReference>
<evidence type="ECO:0000256" key="1">
    <source>
        <dbReference type="SAM" id="MobiDB-lite"/>
    </source>
</evidence>
<feature type="region of interest" description="Disordered" evidence="1">
    <location>
        <begin position="218"/>
        <end position="237"/>
    </location>
</feature>
<dbReference type="Pfam" id="PF14028">
    <property type="entry name" value="Lant_dehydr_C"/>
    <property type="match status" value="1"/>
</dbReference>
<reference evidence="4" key="1">
    <citation type="submission" date="2020-05" db="EMBL/GenBank/DDBJ databases">
        <title>Classification of alakaliphilic streptomycetes isolated from an alkaline soil next to Lonar Crater, India and a proposal for the recognition of Streptomyces alkaliterrae sp. nov.</title>
        <authorList>
            <person name="Golinska P."/>
        </authorList>
    </citation>
    <scope>NUCLEOTIDE SEQUENCE [LARGE SCALE GENOMIC DNA]</scope>
    <source>
        <strain evidence="4">OF8</strain>
    </source>
</reference>
<dbReference type="RefSeq" id="WP_194367990.1">
    <property type="nucleotide sequence ID" value="NZ_JABJXA010000380.1"/>
</dbReference>